<keyword evidence="2" id="KW-0472">Membrane</keyword>
<evidence type="ECO:0000256" key="1">
    <source>
        <dbReference type="ARBA" id="ARBA00004370"/>
    </source>
</evidence>
<dbReference type="Gene3D" id="2.60.40.10">
    <property type="entry name" value="Immunoglobulins"/>
    <property type="match status" value="1"/>
</dbReference>
<reference evidence="5 6" key="1">
    <citation type="submission" date="2017-07" db="EMBL/GenBank/DDBJ databases">
        <authorList>
            <person name="Talla V."/>
            <person name="Backstrom N."/>
        </authorList>
    </citation>
    <scope>NUCLEOTIDE SEQUENCE [LARGE SCALE GENOMIC DNA]</scope>
</reference>
<accession>A0A5E4QVU7</accession>
<proteinExistence type="predicted"/>
<dbReference type="InterPro" id="IPR041362">
    <property type="entry name" value="TIG2_plexin"/>
</dbReference>
<dbReference type="Pfam" id="PF18020">
    <property type="entry name" value="TIG_2"/>
    <property type="match status" value="1"/>
</dbReference>
<keyword evidence="3" id="KW-0325">Glycoprotein</keyword>
<protein>
    <recommendedName>
        <fullName evidence="4">PSI domain-containing protein</fullName>
    </recommendedName>
</protein>
<sequence>MFAFQALLIPGTLEMYICMSQCTYNILRSALDYSMALVLLLLISIETVFGGDIIVESKEDECRQYSSCSICISQSACTWCVTKSRCTKQACGNDNVIYPQHIQALMSGPEFCPRVNEPKQLTIKSGTRELITVRITQIYLYMAFTPWKCKISVDNKEKVVPAALIGDKVYCESVELNVDGENAVAEGNVVVMWAYNKSFDGSVQLKVCRCDLLPTCKACVD</sequence>
<gene>
    <name evidence="5" type="ORF">LSINAPIS_LOCUS12169</name>
</gene>
<dbReference type="AlphaFoldDB" id="A0A5E4QVU7"/>
<dbReference type="Pfam" id="PF01437">
    <property type="entry name" value="PSI"/>
    <property type="match status" value="1"/>
</dbReference>
<dbReference type="InterPro" id="IPR016201">
    <property type="entry name" value="PSI"/>
</dbReference>
<evidence type="ECO:0000313" key="5">
    <source>
        <dbReference type="EMBL" id="VVD01841.1"/>
    </source>
</evidence>
<evidence type="ECO:0000259" key="4">
    <source>
        <dbReference type="SMART" id="SM00423"/>
    </source>
</evidence>
<dbReference type="Proteomes" id="UP000324832">
    <property type="component" value="Unassembled WGS sequence"/>
</dbReference>
<keyword evidence="6" id="KW-1185">Reference proteome</keyword>
<organism evidence="5 6">
    <name type="scientific">Leptidea sinapis</name>
    <dbReference type="NCBI Taxonomy" id="189913"/>
    <lineage>
        <taxon>Eukaryota</taxon>
        <taxon>Metazoa</taxon>
        <taxon>Ecdysozoa</taxon>
        <taxon>Arthropoda</taxon>
        <taxon>Hexapoda</taxon>
        <taxon>Insecta</taxon>
        <taxon>Pterygota</taxon>
        <taxon>Neoptera</taxon>
        <taxon>Endopterygota</taxon>
        <taxon>Lepidoptera</taxon>
        <taxon>Glossata</taxon>
        <taxon>Ditrysia</taxon>
        <taxon>Papilionoidea</taxon>
        <taxon>Pieridae</taxon>
        <taxon>Dismorphiinae</taxon>
        <taxon>Leptidea</taxon>
    </lineage>
</organism>
<dbReference type="InterPro" id="IPR002165">
    <property type="entry name" value="Plexin_repeat"/>
</dbReference>
<evidence type="ECO:0000313" key="6">
    <source>
        <dbReference type="Proteomes" id="UP000324832"/>
    </source>
</evidence>
<name>A0A5E4QVU7_9NEOP</name>
<dbReference type="SMART" id="SM00423">
    <property type="entry name" value="PSI"/>
    <property type="match status" value="1"/>
</dbReference>
<evidence type="ECO:0000256" key="3">
    <source>
        <dbReference type="ARBA" id="ARBA00023180"/>
    </source>
</evidence>
<dbReference type="EMBL" id="FZQP02005555">
    <property type="protein sequence ID" value="VVD01841.1"/>
    <property type="molecule type" value="Genomic_DNA"/>
</dbReference>
<dbReference type="InterPro" id="IPR013783">
    <property type="entry name" value="Ig-like_fold"/>
</dbReference>
<feature type="domain" description="PSI" evidence="4">
    <location>
        <begin position="61"/>
        <end position="113"/>
    </location>
</feature>
<comment type="subcellular location">
    <subcellularLocation>
        <location evidence="1">Membrane</location>
    </subcellularLocation>
</comment>
<dbReference type="GO" id="GO:0016020">
    <property type="term" value="C:membrane"/>
    <property type="evidence" value="ECO:0007669"/>
    <property type="project" value="UniProtKB-SubCell"/>
</dbReference>
<evidence type="ECO:0000256" key="2">
    <source>
        <dbReference type="ARBA" id="ARBA00023136"/>
    </source>
</evidence>